<accession>A0A4Q0VMU8</accession>
<dbReference type="SMART" id="SM00052">
    <property type="entry name" value="EAL"/>
    <property type="match status" value="1"/>
</dbReference>
<evidence type="ECO:0000259" key="4">
    <source>
        <dbReference type="PROSITE" id="PS50887"/>
    </source>
</evidence>
<dbReference type="SMART" id="SM00065">
    <property type="entry name" value="GAF"/>
    <property type="match status" value="1"/>
</dbReference>
<dbReference type="InterPro" id="IPR029787">
    <property type="entry name" value="Nucleotide_cyclase"/>
</dbReference>
<organism evidence="5 6">
    <name type="scientific">Anaerobacillus alkaliphilus</name>
    <dbReference type="NCBI Taxonomy" id="1548597"/>
    <lineage>
        <taxon>Bacteria</taxon>
        <taxon>Bacillati</taxon>
        <taxon>Bacillota</taxon>
        <taxon>Bacilli</taxon>
        <taxon>Bacillales</taxon>
        <taxon>Bacillaceae</taxon>
        <taxon>Anaerobacillus</taxon>
    </lineage>
</organism>
<feature type="domain" description="GGDEF" evidence="4">
    <location>
        <begin position="465"/>
        <end position="597"/>
    </location>
</feature>
<feature type="domain" description="EAL" evidence="3">
    <location>
        <begin position="606"/>
        <end position="857"/>
    </location>
</feature>
<dbReference type="Pfam" id="PF08447">
    <property type="entry name" value="PAS_3"/>
    <property type="match status" value="1"/>
</dbReference>
<dbReference type="InterPro" id="IPR029016">
    <property type="entry name" value="GAF-like_dom_sf"/>
</dbReference>
<dbReference type="Pfam" id="PF00563">
    <property type="entry name" value="EAL"/>
    <property type="match status" value="1"/>
</dbReference>
<evidence type="ECO:0000259" key="3">
    <source>
        <dbReference type="PROSITE" id="PS50883"/>
    </source>
</evidence>
<dbReference type="InterPro" id="IPR000160">
    <property type="entry name" value="GGDEF_dom"/>
</dbReference>
<dbReference type="Pfam" id="PF13185">
    <property type="entry name" value="GAF_2"/>
    <property type="match status" value="1"/>
</dbReference>
<dbReference type="Pfam" id="PF00990">
    <property type="entry name" value="GGDEF"/>
    <property type="match status" value="1"/>
</dbReference>
<dbReference type="SUPFAM" id="SSF55073">
    <property type="entry name" value="Nucleotide cyclase"/>
    <property type="match status" value="1"/>
</dbReference>
<dbReference type="InterPro" id="IPR052155">
    <property type="entry name" value="Biofilm_reg_signaling"/>
</dbReference>
<sequence length="858" mass="96845">MKTLDKQVLNSQNNILKQIATGNELTVILKSLALEIETLITGTICSILLYNEQNQTLEKGVGPSLADAYNQALAGTKIGPGVGSCGTAAFFMETVIVKDIETDDRWKNYKSLALSYGLKACWSKPIISSEETVLGTFALYYRETREPLKDELELLEVFAHLASIAIEQRNTDKKLYESEKKYRLLAENVSDFVGIIDQKGIFEYASSSHEKYLGYTLRELIGKSILDFVHPDDLRIVKRNLKKVLENLQVITITSRFLHKHGHWVYLQGNCNPIIEEDKVCRFVYMARDITAQKTAEQELNKVLVELESTRQKFHSLYQNSLDAIFELDHNGKLFSVNPAAETLTGYSKEELLRINSTTFIDANSYQELDQIFTAVKQGNGQRVEGVINHKGGHQVIVDINIVPIFKHNTSVSVMAFVKDITDKRKAENEIKELAYKDQLTGLPNRYLFSLKLEEAIKRASETKSTLGVLFIDFDNFKTINDTLGHHVGDLLLQRVVSIMSSCLSEGDVISRQGGDEFLLLIENTSIEDLCSVSERIIQKLKQPTLLAGNEVYITPSIGVSLYPNYGMDAESLIKNADLAMYLAKDMGKNNYQFFTESLNERVIRKGQLENALRRAIDQQEFTLHYQPKIDLDLNRVVGIEALLRWNPIFGSVSPAEFIPITEETGLIVDIGEWVLREACTKNKYWYDLGLLEAPIAVNVSARQFMDPHFIRIVQTVLSETKLPSHLLEIEITERVMINVNEASDIINQLREMGIQITIDDFGIGYSSLSMINSIDIDNLKIDQSFLHDVMKNKKSSGLLGAIIQMGREIEANVVIEGIETEEQASFLAAKGLIGQGYHFSYPLPEEKFEKYLAKQEA</sequence>
<gene>
    <name evidence="5" type="ORF">DS745_20620</name>
</gene>
<dbReference type="SMART" id="SM00267">
    <property type="entry name" value="GGDEF"/>
    <property type="match status" value="1"/>
</dbReference>
<dbReference type="InterPro" id="IPR043128">
    <property type="entry name" value="Rev_trsase/Diguanyl_cyclase"/>
</dbReference>
<dbReference type="CDD" id="cd01948">
    <property type="entry name" value="EAL"/>
    <property type="match status" value="1"/>
</dbReference>
<keyword evidence="6" id="KW-1185">Reference proteome</keyword>
<evidence type="ECO:0000313" key="6">
    <source>
        <dbReference type="Proteomes" id="UP000290649"/>
    </source>
</evidence>
<dbReference type="EMBL" id="QOUX01000047">
    <property type="protein sequence ID" value="RXI96150.1"/>
    <property type="molecule type" value="Genomic_DNA"/>
</dbReference>
<name>A0A4Q0VMU8_9BACI</name>
<dbReference type="InterPro" id="IPR003018">
    <property type="entry name" value="GAF"/>
</dbReference>
<dbReference type="NCBIfam" id="TIGR00229">
    <property type="entry name" value="sensory_box"/>
    <property type="match status" value="2"/>
</dbReference>
<dbReference type="InterPro" id="IPR035965">
    <property type="entry name" value="PAS-like_dom_sf"/>
</dbReference>
<dbReference type="PROSITE" id="PS50113">
    <property type="entry name" value="PAC"/>
    <property type="match status" value="2"/>
</dbReference>
<dbReference type="PANTHER" id="PTHR44757">
    <property type="entry name" value="DIGUANYLATE CYCLASE DGCP"/>
    <property type="match status" value="1"/>
</dbReference>
<dbReference type="CDD" id="cd01949">
    <property type="entry name" value="GGDEF"/>
    <property type="match status" value="1"/>
</dbReference>
<evidence type="ECO:0000259" key="1">
    <source>
        <dbReference type="PROSITE" id="PS50112"/>
    </source>
</evidence>
<dbReference type="SMART" id="SM00091">
    <property type="entry name" value="PAS"/>
    <property type="match status" value="2"/>
</dbReference>
<dbReference type="FunFam" id="3.30.70.270:FF:000001">
    <property type="entry name" value="Diguanylate cyclase domain protein"/>
    <property type="match status" value="1"/>
</dbReference>
<dbReference type="AlphaFoldDB" id="A0A4Q0VMU8"/>
<dbReference type="PROSITE" id="PS50883">
    <property type="entry name" value="EAL"/>
    <property type="match status" value="1"/>
</dbReference>
<dbReference type="InterPro" id="IPR001633">
    <property type="entry name" value="EAL_dom"/>
</dbReference>
<evidence type="ECO:0000313" key="5">
    <source>
        <dbReference type="EMBL" id="RXI96150.1"/>
    </source>
</evidence>
<dbReference type="NCBIfam" id="TIGR00254">
    <property type="entry name" value="GGDEF"/>
    <property type="match status" value="1"/>
</dbReference>
<dbReference type="PANTHER" id="PTHR44757:SF2">
    <property type="entry name" value="BIOFILM ARCHITECTURE MAINTENANCE PROTEIN MBAA"/>
    <property type="match status" value="1"/>
</dbReference>
<dbReference type="InterPro" id="IPR013655">
    <property type="entry name" value="PAS_fold_3"/>
</dbReference>
<dbReference type="RefSeq" id="WP_129080131.1">
    <property type="nucleotide sequence ID" value="NZ_QOUX01000047.1"/>
</dbReference>
<dbReference type="Pfam" id="PF13426">
    <property type="entry name" value="PAS_9"/>
    <property type="match status" value="1"/>
</dbReference>
<dbReference type="CDD" id="cd00130">
    <property type="entry name" value="PAS"/>
    <property type="match status" value="2"/>
</dbReference>
<dbReference type="PROSITE" id="PS50112">
    <property type="entry name" value="PAS"/>
    <property type="match status" value="2"/>
</dbReference>
<dbReference type="InterPro" id="IPR012226">
    <property type="entry name" value="Diguanyl_cyclase/Pdiesterase"/>
</dbReference>
<dbReference type="InterPro" id="IPR001610">
    <property type="entry name" value="PAC"/>
</dbReference>
<dbReference type="Gene3D" id="3.20.20.450">
    <property type="entry name" value="EAL domain"/>
    <property type="match status" value="1"/>
</dbReference>
<dbReference type="SUPFAM" id="SSF55785">
    <property type="entry name" value="PYP-like sensor domain (PAS domain)"/>
    <property type="match status" value="2"/>
</dbReference>
<comment type="caution">
    <text evidence="5">The sequence shown here is derived from an EMBL/GenBank/DDBJ whole genome shotgun (WGS) entry which is preliminary data.</text>
</comment>
<dbReference type="PIRSF" id="PIRSF005925">
    <property type="entry name" value="Dos"/>
    <property type="match status" value="1"/>
</dbReference>
<dbReference type="InterPro" id="IPR035919">
    <property type="entry name" value="EAL_sf"/>
</dbReference>
<dbReference type="SMART" id="SM00086">
    <property type="entry name" value="PAC"/>
    <property type="match status" value="2"/>
</dbReference>
<feature type="domain" description="PAC" evidence="2">
    <location>
        <begin position="251"/>
        <end position="302"/>
    </location>
</feature>
<evidence type="ECO:0000259" key="2">
    <source>
        <dbReference type="PROSITE" id="PS50113"/>
    </source>
</evidence>
<dbReference type="Gene3D" id="3.30.450.20">
    <property type="entry name" value="PAS domain"/>
    <property type="match status" value="2"/>
</dbReference>
<dbReference type="SUPFAM" id="SSF55781">
    <property type="entry name" value="GAF domain-like"/>
    <property type="match status" value="1"/>
</dbReference>
<dbReference type="Proteomes" id="UP000290649">
    <property type="component" value="Unassembled WGS sequence"/>
</dbReference>
<feature type="domain" description="PAS" evidence="1">
    <location>
        <begin position="178"/>
        <end position="248"/>
    </location>
</feature>
<dbReference type="SUPFAM" id="SSF141868">
    <property type="entry name" value="EAL domain-like"/>
    <property type="match status" value="1"/>
</dbReference>
<dbReference type="Gene3D" id="3.30.450.40">
    <property type="match status" value="1"/>
</dbReference>
<dbReference type="InterPro" id="IPR000014">
    <property type="entry name" value="PAS"/>
</dbReference>
<feature type="domain" description="PAS" evidence="1">
    <location>
        <begin position="310"/>
        <end position="353"/>
    </location>
</feature>
<proteinExistence type="predicted"/>
<dbReference type="OrthoDB" id="9759607at2"/>
<dbReference type="InterPro" id="IPR000700">
    <property type="entry name" value="PAS-assoc_C"/>
</dbReference>
<dbReference type="Gene3D" id="3.30.70.270">
    <property type="match status" value="1"/>
</dbReference>
<reference evidence="5 6" key="1">
    <citation type="journal article" date="2019" name="Int. J. Syst. Evol. Microbiol.">
        <title>Anaerobacillus alkaliphilus sp. nov., a novel alkaliphilic and moderately halophilic bacterium.</title>
        <authorList>
            <person name="Borsodi A.K."/>
            <person name="Aszalos J.M."/>
            <person name="Bihari P."/>
            <person name="Nagy I."/>
            <person name="Schumann P."/>
            <person name="Sproer C."/>
            <person name="Kovacs A.L."/>
            <person name="Boka K."/>
            <person name="Dobosy P."/>
            <person name="Ovari M."/>
            <person name="Szili-Kovacs T."/>
            <person name="Toth E."/>
        </authorList>
    </citation>
    <scope>NUCLEOTIDE SEQUENCE [LARGE SCALE GENOMIC DNA]</scope>
    <source>
        <strain evidence="5 6">B16-10</strain>
    </source>
</reference>
<protein>
    <submittedName>
        <fullName evidence="5">EAL domain-containing protein</fullName>
    </submittedName>
</protein>
<dbReference type="PROSITE" id="PS50887">
    <property type="entry name" value="GGDEF"/>
    <property type="match status" value="1"/>
</dbReference>
<feature type="domain" description="PAC" evidence="2">
    <location>
        <begin position="382"/>
        <end position="433"/>
    </location>
</feature>